<dbReference type="AlphaFoldDB" id="A0A417Y5W3"/>
<gene>
    <name evidence="1" type="ORF">D0Z08_06505</name>
</gene>
<dbReference type="EMBL" id="QXGH01000011">
    <property type="protein sequence ID" value="RHW27931.1"/>
    <property type="molecule type" value="Genomic_DNA"/>
</dbReference>
<comment type="caution">
    <text evidence="1">The sequence shown here is derived from an EMBL/GenBank/DDBJ whole genome shotgun (WGS) entry which is preliminary data.</text>
</comment>
<reference evidence="1 2" key="1">
    <citation type="submission" date="2018-09" db="EMBL/GenBank/DDBJ databases">
        <title>Genome sequencing of Nocardioides immobilis CCTCC AB 2017083 for comparison to Nocardioides silvaticus.</title>
        <authorList>
            <person name="Li C."/>
            <person name="Wang G."/>
        </authorList>
    </citation>
    <scope>NUCLEOTIDE SEQUENCE [LARGE SCALE GENOMIC DNA]</scope>
    <source>
        <strain evidence="1 2">CCTCC AB 2017083</strain>
    </source>
</reference>
<dbReference type="RefSeq" id="WP_118923845.1">
    <property type="nucleotide sequence ID" value="NZ_QXGH01000011.1"/>
</dbReference>
<proteinExistence type="predicted"/>
<protein>
    <submittedName>
        <fullName evidence="1">Uncharacterized protein</fullName>
    </submittedName>
</protein>
<dbReference type="OrthoDB" id="263516at2"/>
<sequence length="469" mass="51815">MIKRPLVFLLALVLVVGAAVAGGYWWLNRGPDYPDEWDSRVDDLVEFVEDERGLEFEHPVYIDFLSEEAFEKEVTSEESDLTDEDKEEIEQVTGLMRALGLIDHDVDLFDAANDLTGGGIIGLYDPEDERIRMRGEELTPTVEATLVHELTHVLQDQHFDLEEKDKELEEAVDSSATAAWDALVEGDANRIETAWVADLSAKEKKALDKDEEKQGKGVRKKLKDVPPFLRTQLGSSYAFGEALLALATEIDGDEAVDELFEDPPVTEEHLLDPWTLIDGDQDAISVDKPDLKEGEDEFDDGTFGSPSLLFVLAERIDVQQALKAADGWGGDQYVAFERDKRSCIRVDYRGDTQRDVAELRGALKQWIADGPSGIASVRDHEDGLRFESCDPGREAVGGNGGSQAALELAVGRTTLATQGMQQGATEDQARCFASEVVRAFTIDDLEELNTAEPDPALIERVQTLAVGCR</sequence>
<evidence type="ECO:0000313" key="2">
    <source>
        <dbReference type="Proteomes" id="UP000283644"/>
    </source>
</evidence>
<organism evidence="1 2">
    <name type="scientific">Nocardioides immobilis</name>
    <dbReference type="NCBI Taxonomy" id="2049295"/>
    <lineage>
        <taxon>Bacteria</taxon>
        <taxon>Bacillati</taxon>
        <taxon>Actinomycetota</taxon>
        <taxon>Actinomycetes</taxon>
        <taxon>Propionibacteriales</taxon>
        <taxon>Nocardioidaceae</taxon>
        <taxon>Nocardioides</taxon>
    </lineage>
</organism>
<name>A0A417Y5W3_9ACTN</name>
<accession>A0A417Y5W3</accession>
<dbReference type="Proteomes" id="UP000283644">
    <property type="component" value="Unassembled WGS sequence"/>
</dbReference>
<evidence type="ECO:0000313" key="1">
    <source>
        <dbReference type="EMBL" id="RHW27931.1"/>
    </source>
</evidence>
<keyword evidence="2" id="KW-1185">Reference proteome</keyword>